<name>A0A1X7HJZ7_9BACL</name>
<dbReference type="EMBL" id="LT840184">
    <property type="protein sequence ID" value="SMF88084.1"/>
    <property type="molecule type" value="Genomic_DNA"/>
</dbReference>
<evidence type="ECO:0000313" key="2">
    <source>
        <dbReference type="Proteomes" id="UP000192940"/>
    </source>
</evidence>
<sequence>MSKVEIGKKFKLKSTGQRFVVVEEIKIFRLSPVAAPAFHTPNLTEQDVLDQFEPYEEGDENDRSC</sequence>
<dbReference type="AlphaFoldDB" id="A0A1X7HJZ7"/>
<organism evidence="1 2">
    <name type="scientific">Paenibacillus uliginis N3/975</name>
    <dbReference type="NCBI Taxonomy" id="1313296"/>
    <lineage>
        <taxon>Bacteria</taxon>
        <taxon>Bacillati</taxon>
        <taxon>Bacillota</taxon>
        <taxon>Bacilli</taxon>
        <taxon>Bacillales</taxon>
        <taxon>Paenibacillaceae</taxon>
        <taxon>Paenibacillus</taxon>
    </lineage>
</organism>
<protein>
    <submittedName>
        <fullName evidence="1">Uncharacterized protein</fullName>
    </submittedName>
</protein>
<reference evidence="1 2" key="1">
    <citation type="submission" date="2017-04" db="EMBL/GenBank/DDBJ databases">
        <authorList>
            <person name="Afonso C.L."/>
            <person name="Miller P.J."/>
            <person name="Scott M.A."/>
            <person name="Spackman E."/>
            <person name="Goraichik I."/>
            <person name="Dimitrov K.M."/>
            <person name="Suarez D.L."/>
            <person name="Swayne D.E."/>
        </authorList>
    </citation>
    <scope>NUCLEOTIDE SEQUENCE [LARGE SCALE GENOMIC DNA]</scope>
    <source>
        <strain evidence="1 2">N3/975</strain>
    </source>
</reference>
<accession>A0A1X7HJZ7</accession>
<evidence type="ECO:0000313" key="1">
    <source>
        <dbReference type="EMBL" id="SMF88084.1"/>
    </source>
</evidence>
<dbReference type="RefSeq" id="WP_208914880.1">
    <property type="nucleotide sequence ID" value="NZ_LT840184.1"/>
</dbReference>
<dbReference type="STRING" id="1313296.SAMN05661091_4105"/>
<keyword evidence="2" id="KW-1185">Reference proteome</keyword>
<proteinExistence type="predicted"/>
<dbReference type="Proteomes" id="UP000192940">
    <property type="component" value="Chromosome I"/>
</dbReference>
<gene>
    <name evidence="1" type="ORF">SAMN05661091_4105</name>
</gene>